<gene>
    <name evidence="1" type="ORF">K7X08_015745</name>
</gene>
<protein>
    <submittedName>
        <fullName evidence="1">Uncharacterized protein</fullName>
    </submittedName>
</protein>
<reference evidence="2" key="1">
    <citation type="journal article" date="2023" name="Proc. Natl. Acad. Sci. U.S.A.">
        <title>Genomic and structural basis for evolution of tropane alkaloid biosynthesis.</title>
        <authorList>
            <person name="Wanga Y.-J."/>
            <person name="Taina T."/>
            <person name="Yua J.-Y."/>
            <person name="Lia J."/>
            <person name="Xua B."/>
            <person name="Chenc J."/>
            <person name="D'Auriad J.C."/>
            <person name="Huanga J.-P."/>
            <person name="Huanga S.-X."/>
        </authorList>
    </citation>
    <scope>NUCLEOTIDE SEQUENCE [LARGE SCALE GENOMIC DNA]</scope>
    <source>
        <strain evidence="2">cv. KIB-2019</strain>
    </source>
</reference>
<dbReference type="AlphaFoldDB" id="A0A9Q1LDS6"/>
<name>A0A9Q1LDS6_9SOLA</name>
<evidence type="ECO:0000313" key="1">
    <source>
        <dbReference type="EMBL" id="KAJ8532856.1"/>
    </source>
</evidence>
<comment type="caution">
    <text evidence="1">The sequence shown here is derived from an EMBL/GenBank/DDBJ whole genome shotgun (WGS) entry which is preliminary data.</text>
</comment>
<dbReference type="EMBL" id="JAJAGQ010000020">
    <property type="protein sequence ID" value="KAJ8532856.1"/>
    <property type="molecule type" value="Genomic_DNA"/>
</dbReference>
<sequence>MYVHSWYYVLQGYEKIITCDYGALAHIVLQWSLKVKIFFRHQCELLIQNLSNANDTDLSETLLFTLGRLAAYYCQMKDIALDS</sequence>
<keyword evidence="2" id="KW-1185">Reference proteome</keyword>
<proteinExistence type="predicted"/>
<evidence type="ECO:0000313" key="2">
    <source>
        <dbReference type="Proteomes" id="UP001152561"/>
    </source>
</evidence>
<accession>A0A9Q1LDS6</accession>
<dbReference type="Proteomes" id="UP001152561">
    <property type="component" value="Unassembled WGS sequence"/>
</dbReference>
<organism evidence="1 2">
    <name type="scientific">Anisodus acutangulus</name>
    <dbReference type="NCBI Taxonomy" id="402998"/>
    <lineage>
        <taxon>Eukaryota</taxon>
        <taxon>Viridiplantae</taxon>
        <taxon>Streptophyta</taxon>
        <taxon>Embryophyta</taxon>
        <taxon>Tracheophyta</taxon>
        <taxon>Spermatophyta</taxon>
        <taxon>Magnoliopsida</taxon>
        <taxon>eudicotyledons</taxon>
        <taxon>Gunneridae</taxon>
        <taxon>Pentapetalae</taxon>
        <taxon>asterids</taxon>
        <taxon>lamiids</taxon>
        <taxon>Solanales</taxon>
        <taxon>Solanaceae</taxon>
        <taxon>Solanoideae</taxon>
        <taxon>Hyoscyameae</taxon>
        <taxon>Anisodus</taxon>
    </lineage>
</organism>